<protein>
    <submittedName>
        <fullName evidence="12">Iron ABC transporter permease</fullName>
    </submittedName>
</protein>
<dbReference type="CDD" id="cd06550">
    <property type="entry name" value="TM_ABC_iron-siderophores_like"/>
    <property type="match status" value="1"/>
</dbReference>
<keyword evidence="4" id="KW-1003">Cell membrane</keyword>
<dbReference type="FunFam" id="1.10.3470.10:FF:000004">
    <property type="entry name" value="Iron compound ABC transporter, permease"/>
    <property type="match status" value="1"/>
</dbReference>
<dbReference type="GO" id="GO:0033214">
    <property type="term" value="P:siderophore-iron import into cell"/>
    <property type="evidence" value="ECO:0007669"/>
    <property type="project" value="TreeGrafter"/>
</dbReference>
<evidence type="ECO:0000313" key="13">
    <source>
        <dbReference type="Proteomes" id="UP000252100"/>
    </source>
</evidence>
<feature type="transmembrane region" description="Helical" evidence="11">
    <location>
        <begin position="104"/>
        <end position="123"/>
    </location>
</feature>
<dbReference type="AlphaFoldDB" id="A0A345BXT6"/>
<feature type="transmembrane region" description="Helical" evidence="11">
    <location>
        <begin position="178"/>
        <end position="197"/>
    </location>
</feature>
<keyword evidence="10 11" id="KW-0472">Membrane</keyword>
<dbReference type="InterPro" id="IPR037294">
    <property type="entry name" value="ABC_BtuC-like"/>
</dbReference>
<evidence type="ECO:0000256" key="7">
    <source>
        <dbReference type="ARBA" id="ARBA00022989"/>
    </source>
</evidence>
<evidence type="ECO:0000256" key="11">
    <source>
        <dbReference type="SAM" id="Phobius"/>
    </source>
</evidence>
<dbReference type="SUPFAM" id="SSF81345">
    <property type="entry name" value="ABC transporter involved in vitamin B12 uptake, BtuC"/>
    <property type="match status" value="1"/>
</dbReference>
<feature type="transmembrane region" description="Helical" evidence="11">
    <location>
        <begin position="44"/>
        <end position="63"/>
    </location>
</feature>
<proteinExistence type="inferred from homology"/>
<reference evidence="12 13" key="1">
    <citation type="journal article" date="2018" name="J. Microbiol.">
        <title>Salicibibacter kimchii gen. nov., sp. nov., a moderately halophilic and alkalitolerant bacterium in the family Bacillaceae, isolated from kimchi.</title>
        <authorList>
            <person name="Jang J.Y."/>
            <person name="Oh Y.J."/>
            <person name="Lim S.K."/>
            <person name="Park H.K."/>
            <person name="Lee C."/>
            <person name="Kim J.Y."/>
            <person name="Lee M.A."/>
            <person name="Choi H.J."/>
        </authorList>
    </citation>
    <scope>NUCLEOTIDE SEQUENCE [LARGE SCALE GENOMIC DNA]</scope>
    <source>
        <strain evidence="12 13">NKC1-1</strain>
    </source>
</reference>
<dbReference type="GO" id="GO:0022857">
    <property type="term" value="F:transmembrane transporter activity"/>
    <property type="evidence" value="ECO:0007669"/>
    <property type="project" value="InterPro"/>
</dbReference>
<evidence type="ECO:0000256" key="1">
    <source>
        <dbReference type="ARBA" id="ARBA00004651"/>
    </source>
</evidence>
<keyword evidence="8" id="KW-0408">Iron</keyword>
<dbReference type="PANTHER" id="PTHR30472:SF19">
    <property type="entry name" value="PETROBACTIN IMPORT SYSTEM PERMEASE PROTEIN YCLO"/>
    <property type="match status" value="1"/>
</dbReference>
<dbReference type="Pfam" id="PF01032">
    <property type="entry name" value="FecCD"/>
    <property type="match status" value="1"/>
</dbReference>
<sequence length="317" mass="35089">MQARWIFTLLIAASVVLIITYMFIDLSPEGWDYALPRRGRSVTAIIIVGAAIAFSTMIFQTITNNRILTPSIIGLDSLYVLVQTALIFFVGTAGFASFGEGTNFIASILIMVLFALVLYALLFRGEQQNIYFLLLVGIVFGTLFSSLSTFMQVLIDPNEFLTVQNQMFASFSNINEDLLWLSIVILILTTIYVWPYLKYLDALSLGRDQAINLGVPYDQVIRRFLIVIAVMVSVSTALVGPIMFLGLLVVNVARELVRSFKHTHVINASILVSVIALVGGTLVIEQVFAYGAPLSVIINFIGGTYFIYLLVRGTKNK</sequence>
<dbReference type="Gene3D" id="1.10.3470.10">
    <property type="entry name" value="ABC transporter involved in vitamin B12 uptake, BtuC"/>
    <property type="match status" value="1"/>
</dbReference>
<feature type="transmembrane region" description="Helical" evidence="11">
    <location>
        <begin position="130"/>
        <end position="155"/>
    </location>
</feature>
<feature type="transmembrane region" description="Helical" evidence="11">
    <location>
        <begin position="265"/>
        <end position="284"/>
    </location>
</feature>
<dbReference type="RefSeq" id="WP_114371944.1">
    <property type="nucleotide sequence ID" value="NZ_CP031092.1"/>
</dbReference>
<feature type="transmembrane region" description="Helical" evidence="11">
    <location>
        <begin position="291"/>
        <end position="311"/>
    </location>
</feature>
<keyword evidence="5" id="KW-0410">Iron transport</keyword>
<organism evidence="12 13">
    <name type="scientific">Salicibibacter kimchii</name>
    <dbReference type="NCBI Taxonomy" id="2099786"/>
    <lineage>
        <taxon>Bacteria</taxon>
        <taxon>Bacillati</taxon>
        <taxon>Bacillota</taxon>
        <taxon>Bacilli</taxon>
        <taxon>Bacillales</taxon>
        <taxon>Bacillaceae</taxon>
        <taxon>Salicibibacter</taxon>
    </lineage>
</organism>
<keyword evidence="7 11" id="KW-1133">Transmembrane helix</keyword>
<dbReference type="InterPro" id="IPR000522">
    <property type="entry name" value="ABC_transptr_permease_BtuC"/>
</dbReference>
<evidence type="ECO:0000256" key="6">
    <source>
        <dbReference type="ARBA" id="ARBA00022692"/>
    </source>
</evidence>
<dbReference type="GO" id="GO:0005886">
    <property type="term" value="C:plasma membrane"/>
    <property type="evidence" value="ECO:0007669"/>
    <property type="project" value="UniProtKB-SubCell"/>
</dbReference>
<dbReference type="Proteomes" id="UP000252100">
    <property type="component" value="Chromosome"/>
</dbReference>
<dbReference type="PANTHER" id="PTHR30472">
    <property type="entry name" value="FERRIC ENTEROBACTIN TRANSPORT SYSTEM PERMEASE PROTEIN"/>
    <property type="match status" value="1"/>
</dbReference>
<evidence type="ECO:0000256" key="9">
    <source>
        <dbReference type="ARBA" id="ARBA00023065"/>
    </source>
</evidence>
<evidence type="ECO:0000256" key="3">
    <source>
        <dbReference type="ARBA" id="ARBA00022448"/>
    </source>
</evidence>
<keyword evidence="13" id="KW-1185">Reference proteome</keyword>
<keyword evidence="3" id="KW-0813">Transport</keyword>
<feature type="transmembrane region" description="Helical" evidence="11">
    <location>
        <begin position="75"/>
        <end position="98"/>
    </location>
</feature>
<gene>
    <name evidence="12" type="ORF">DT065_06835</name>
</gene>
<accession>A0A345BXT6</accession>
<evidence type="ECO:0000256" key="5">
    <source>
        <dbReference type="ARBA" id="ARBA00022496"/>
    </source>
</evidence>
<comment type="similarity">
    <text evidence="2">Belongs to the binding-protein-dependent transport system permease family. FecCD subfamily.</text>
</comment>
<comment type="subcellular location">
    <subcellularLocation>
        <location evidence="1">Cell membrane</location>
        <topology evidence="1">Multi-pass membrane protein</topology>
    </subcellularLocation>
</comment>
<dbReference type="EMBL" id="CP031092">
    <property type="protein sequence ID" value="AXF55767.1"/>
    <property type="molecule type" value="Genomic_DNA"/>
</dbReference>
<dbReference type="KEGG" id="rue:DT065_06835"/>
<evidence type="ECO:0000256" key="2">
    <source>
        <dbReference type="ARBA" id="ARBA00007935"/>
    </source>
</evidence>
<feature type="transmembrane region" description="Helical" evidence="11">
    <location>
        <begin position="5"/>
        <end position="24"/>
    </location>
</feature>
<keyword evidence="6 11" id="KW-0812">Transmembrane</keyword>
<dbReference type="OrthoDB" id="9796260at2"/>
<name>A0A345BXT6_9BACI</name>
<keyword evidence="9" id="KW-0406">Ion transport</keyword>
<evidence type="ECO:0000256" key="10">
    <source>
        <dbReference type="ARBA" id="ARBA00023136"/>
    </source>
</evidence>
<evidence type="ECO:0000313" key="12">
    <source>
        <dbReference type="EMBL" id="AXF55767.1"/>
    </source>
</evidence>
<feature type="transmembrane region" description="Helical" evidence="11">
    <location>
        <begin position="224"/>
        <end position="253"/>
    </location>
</feature>
<evidence type="ECO:0000256" key="4">
    <source>
        <dbReference type="ARBA" id="ARBA00022475"/>
    </source>
</evidence>
<evidence type="ECO:0000256" key="8">
    <source>
        <dbReference type="ARBA" id="ARBA00023004"/>
    </source>
</evidence>